<evidence type="ECO:0000313" key="1">
    <source>
        <dbReference type="EMBL" id="KAG3217758.1"/>
    </source>
</evidence>
<name>A0A8T1I1I2_9STRA</name>
<dbReference type="EMBL" id="RCMV01000402">
    <property type="protein sequence ID" value="KAG3217758.1"/>
    <property type="molecule type" value="Genomic_DNA"/>
</dbReference>
<protein>
    <submittedName>
        <fullName evidence="1">Uncharacterized protein</fullName>
    </submittedName>
</protein>
<proteinExistence type="predicted"/>
<gene>
    <name evidence="1" type="ORF">PC129_g11420</name>
</gene>
<comment type="caution">
    <text evidence="1">The sequence shown here is derived from an EMBL/GenBank/DDBJ whole genome shotgun (WGS) entry which is preliminary data.</text>
</comment>
<accession>A0A8T1I1I2</accession>
<organism evidence="1 2">
    <name type="scientific">Phytophthora cactorum</name>
    <dbReference type="NCBI Taxonomy" id="29920"/>
    <lineage>
        <taxon>Eukaryota</taxon>
        <taxon>Sar</taxon>
        <taxon>Stramenopiles</taxon>
        <taxon>Oomycota</taxon>
        <taxon>Peronosporomycetes</taxon>
        <taxon>Peronosporales</taxon>
        <taxon>Peronosporaceae</taxon>
        <taxon>Phytophthora</taxon>
    </lineage>
</organism>
<evidence type="ECO:0000313" key="2">
    <source>
        <dbReference type="Proteomes" id="UP000760860"/>
    </source>
</evidence>
<sequence>MQKQHLITEFAAVPGSKLLLNEHNSIEALLLLNENKAAPPTEDSKLAELGTTTSKPRQESLAFNFSSTKSSNCALVSRDLQQ</sequence>
<dbReference type="Proteomes" id="UP000760860">
    <property type="component" value="Unassembled WGS sequence"/>
</dbReference>
<dbReference type="AlphaFoldDB" id="A0A8T1I1I2"/>
<reference evidence="1" key="1">
    <citation type="submission" date="2018-05" db="EMBL/GenBank/DDBJ databases">
        <title>Effector identification in a new, highly contiguous assembly of the strawberry crown rot pathogen Phytophthora cactorum.</title>
        <authorList>
            <person name="Armitage A.D."/>
            <person name="Nellist C.F."/>
            <person name="Bates H."/>
            <person name="Vickerstaff R.J."/>
            <person name="Harrison R.J."/>
        </authorList>
    </citation>
    <scope>NUCLEOTIDE SEQUENCE</scope>
    <source>
        <strain evidence="1">P421</strain>
    </source>
</reference>